<evidence type="ECO:0000256" key="1">
    <source>
        <dbReference type="ARBA" id="ARBA00004651"/>
    </source>
</evidence>
<dbReference type="EMBL" id="JBHUMR010000001">
    <property type="protein sequence ID" value="MFD2615729.1"/>
    <property type="molecule type" value="Genomic_DNA"/>
</dbReference>
<name>A0ABW5PKK6_9BACI</name>
<evidence type="ECO:0000256" key="5">
    <source>
        <dbReference type="ARBA" id="ARBA00022989"/>
    </source>
</evidence>
<comment type="similarity">
    <text evidence="7">Belongs to the binding-protein-dependent transport system permease family.</text>
</comment>
<keyword evidence="3" id="KW-1003">Cell membrane</keyword>
<accession>A0ABW5PKK6</accession>
<proteinExistence type="inferred from homology"/>
<keyword evidence="6 7" id="KW-0472">Membrane</keyword>
<evidence type="ECO:0000256" key="3">
    <source>
        <dbReference type="ARBA" id="ARBA00022475"/>
    </source>
</evidence>
<dbReference type="InterPro" id="IPR050366">
    <property type="entry name" value="BP-dependent_transpt_permease"/>
</dbReference>
<evidence type="ECO:0000259" key="8">
    <source>
        <dbReference type="PROSITE" id="PS50928"/>
    </source>
</evidence>
<keyword evidence="10" id="KW-1185">Reference proteome</keyword>
<dbReference type="InterPro" id="IPR025966">
    <property type="entry name" value="OppC_N"/>
</dbReference>
<dbReference type="CDD" id="cd06261">
    <property type="entry name" value="TM_PBP2"/>
    <property type="match status" value="1"/>
</dbReference>
<comment type="subcellular location">
    <subcellularLocation>
        <location evidence="1 7">Cell membrane</location>
        <topology evidence="1 7">Multi-pass membrane protein</topology>
    </subcellularLocation>
</comment>
<protein>
    <submittedName>
        <fullName evidence="9">ABC transporter permease</fullName>
    </submittedName>
</protein>
<keyword evidence="4 7" id="KW-0812">Transmembrane</keyword>
<organism evidence="9 10">
    <name type="scientific">Terrilactibacillus laevilacticus</name>
    <dbReference type="NCBI Taxonomy" id="1380157"/>
    <lineage>
        <taxon>Bacteria</taxon>
        <taxon>Bacillati</taxon>
        <taxon>Bacillota</taxon>
        <taxon>Bacilli</taxon>
        <taxon>Bacillales</taxon>
        <taxon>Bacillaceae</taxon>
        <taxon>Terrilactibacillus</taxon>
    </lineage>
</organism>
<reference evidence="10" key="1">
    <citation type="journal article" date="2019" name="Int. J. Syst. Evol. Microbiol.">
        <title>The Global Catalogue of Microorganisms (GCM) 10K type strain sequencing project: providing services to taxonomists for standard genome sequencing and annotation.</title>
        <authorList>
            <consortium name="The Broad Institute Genomics Platform"/>
            <consortium name="The Broad Institute Genome Sequencing Center for Infectious Disease"/>
            <person name="Wu L."/>
            <person name="Ma J."/>
        </authorList>
    </citation>
    <scope>NUCLEOTIDE SEQUENCE [LARGE SCALE GENOMIC DNA]</scope>
    <source>
        <strain evidence="10">TISTR 2241</strain>
    </source>
</reference>
<dbReference type="Pfam" id="PF00528">
    <property type="entry name" value="BPD_transp_1"/>
    <property type="match status" value="1"/>
</dbReference>
<keyword evidence="2 7" id="KW-0813">Transport</keyword>
<keyword evidence="5 7" id="KW-1133">Transmembrane helix</keyword>
<dbReference type="InterPro" id="IPR000515">
    <property type="entry name" value="MetI-like"/>
</dbReference>
<evidence type="ECO:0000256" key="7">
    <source>
        <dbReference type="RuleBase" id="RU363032"/>
    </source>
</evidence>
<dbReference type="Proteomes" id="UP001597458">
    <property type="component" value="Unassembled WGS sequence"/>
</dbReference>
<gene>
    <name evidence="9" type="ORF">ACFSTF_00015</name>
</gene>
<evidence type="ECO:0000256" key="6">
    <source>
        <dbReference type="ARBA" id="ARBA00023136"/>
    </source>
</evidence>
<evidence type="ECO:0000313" key="10">
    <source>
        <dbReference type="Proteomes" id="UP001597458"/>
    </source>
</evidence>
<dbReference type="Gene3D" id="1.10.3720.10">
    <property type="entry name" value="MetI-like"/>
    <property type="match status" value="1"/>
</dbReference>
<dbReference type="PANTHER" id="PTHR43386:SF1">
    <property type="entry name" value="D,D-DIPEPTIDE TRANSPORT SYSTEM PERMEASE PROTEIN DDPC-RELATED"/>
    <property type="match status" value="1"/>
</dbReference>
<dbReference type="InterPro" id="IPR035906">
    <property type="entry name" value="MetI-like_sf"/>
</dbReference>
<feature type="transmembrane region" description="Helical" evidence="7">
    <location>
        <begin position="86"/>
        <end position="109"/>
    </location>
</feature>
<dbReference type="SUPFAM" id="SSF161098">
    <property type="entry name" value="MetI-like"/>
    <property type="match status" value="1"/>
</dbReference>
<feature type="transmembrane region" description="Helical" evidence="7">
    <location>
        <begin position="202"/>
        <end position="227"/>
    </location>
</feature>
<dbReference type="Pfam" id="PF12911">
    <property type="entry name" value="OppC_N"/>
    <property type="match status" value="1"/>
</dbReference>
<feature type="transmembrane region" description="Helical" evidence="7">
    <location>
        <begin position="20"/>
        <end position="41"/>
    </location>
</feature>
<feature type="domain" description="ABC transmembrane type-1" evidence="8">
    <location>
        <begin position="82"/>
        <end position="271"/>
    </location>
</feature>
<evidence type="ECO:0000256" key="4">
    <source>
        <dbReference type="ARBA" id="ARBA00022692"/>
    </source>
</evidence>
<sequence>MYTNIRWRKFGKYLVKDKMASIGIAIIMVTIITAIFAPLLAPYNPNEASDTATRLAMPFTSGHILGTDSQGRDILSRLIYGSRTSILSATIPVIISGVISIILGIVAGFSKKIGGFIMRIMDVLFAFPSVLLAVVIAAILGPGLFNVCLAMVIVRIPYMTRVVYTDTVQEMQKEYIEAASAFGRTKFEIMFKELLPNVLPSLIVYATTLMGVTVVTIAGLSFIGLGIQPPTADWGLMASNGKNVLVQGDPYVTLFPGLAILILAVAFSMLGDWLRDLLDPTKK</sequence>
<dbReference type="PANTHER" id="PTHR43386">
    <property type="entry name" value="OLIGOPEPTIDE TRANSPORT SYSTEM PERMEASE PROTEIN APPC"/>
    <property type="match status" value="1"/>
</dbReference>
<comment type="caution">
    <text evidence="9">The sequence shown here is derived from an EMBL/GenBank/DDBJ whole genome shotgun (WGS) entry which is preliminary data.</text>
</comment>
<dbReference type="PROSITE" id="PS50928">
    <property type="entry name" value="ABC_TM1"/>
    <property type="match status" value="1"/>
</dbReference>
<evidence type="ECO:0000313" key="9">
    <source>
        <dbReference type="EMBL" id="MFD2615729.1"/>
    </source>
</evidence>
<feature type="transmembrane region" description="Helical" evidence="7">
    <location>
        <begin position="251"/>
        <end position="274"/>
    </location>
</feature>
<dbReference type="RefSeq" id="WP_141191365.1">
    <property type="nucleotide sequence ID" value="NZ_JBHUMR010000001.1"/>
</dbReference>
<evidence type="ECO:0000256" key="2">
    <source>
        <dbReference type="ARBA" id="ARBA00022448"/>
    </source>
</evidence>
<feature type="transmembrane region" description="Helical" evidence="7">
    <location>
        <begin position="116"/>
        <end position="138"/>
    </location>
</feature>